<dbReference type="EMBL" id="GDQN01001578">
    <property type="protein sequence ID" value="JAT89476.1"/>
    <property type="molecule type" value="Transcribed_RNA"/>
</dbReference>
<gene>
    <name evidence="2" type="ORF">g.11476</name>
    <name evidence="3" type="ORF">g.11477</name>
</gene>
<evidence type="ECO:0000256" key="1">
    <source>
        <dbReference type="SAM" id="SignalP"/>
    </source>
</evidence>
<evidence type="ECO:0000313" key="3">
    <source>
        <dbReference type="EMBL" id="JAT89476.1"/>
    </source>
</evidence>
<proteinExistence type="predicted"/>
<evidence type="ECO:0000313" key="2">
    <source>
        <dbReference type="EMBL" id="JAT81670.1"/>
    </source>
</evidence>
<dbReference type="OrthoDB" id="5919137at2759"/>
<keyword evidence="1" id="KW-0732">Signal</keyword>
<dbReference type="EMBL" id="GDQN01009384">
    <property type="protein sequence ID" value="JAT81670.1"/>
    <property type="molecule type" value="Transcribed_RNA"/>
</dbReference>
<accession>A0A1E1WRL7</accession>
<protein>
    <recommendedName>
        <fullName evidence="4">Tachykinin</fullName>
    </recommendedName>
</protein>
<name>A0A1E1WRL7_PECGO</name>
<feature type="chain" id="PRO_5009115538" description="Tachykinin" evidence="1">
    <location>
        <begin position="21"/>
        <end position="265"/>
    </location>
</feature>
<sequence length="265" mass="30410">MASRTCIFVIICHLIYMISAQEVVKRVPQGFVGMRGKKYTDIDSAEVEHFFKRKPQFFVGVKGKKSFLNPLEQDALNYKRAPMGFVGMRGKKEYLTEDNMYYPDGYSYLPKPAGSLIGQIDYSTNDEIKHSDTPMLNELITEYLQKLENVNSGEFVSKLPRAVDETSDEHFTNEIDKRAANIHQFFGVRGKKSVHNKRPYDLTFRGKFIGVRGKKDAKYNGMQELKFLLDQSAPWPKRKTQMGFFGMRGKKWTDEAASPEADVTN</sequence>
<dbReference type="AlphaFoldDB" id="A0A1E1WRL7"/>
<reference evidence="3" key="1">
    <citation type="submission" date="2015-09" db="EMBL/GenBank/DDBJ databases">
        <title>De novo assembly of Pectinophora gossypiella (Pink Bollworm) gut transcriptome.</title>
        <authorList>
            <person name="Tassone E.E."/>
        </authorList>
    </citation>
    <scope>NUCLEOTIDE SEQUENCE</scope>
</reference>
<organism evidence="3">
    <name type="scientific">Pectinophora gossypiella</name>
    <name type="common">Cotton pink bollworm</name>
    <name type="synonym">Depressaria gossypiella</name>
    <dbReference type="NCBI Taxonomy" id="13191"/>
    <lineage>
        <taxon>Eukaryota</taxon>
        <taxon>Metazoa</taxon>
        <taxon>Ecdysozoa</taxon>
        <taxon>Arthropoda</taxon>
        <taxon>Hexapoda</taxon>
        <taxon>Insecta</taxon>
        <taxon>Pterygota</taxon>
        <taxon>Neoptera</taxon>
        <taxon>Endopterygota</taxon>
        <taxon>Lepidoptera</taxon>
        <taxon>Glossata</taxon>
        <taxon>Ditrysia</taxon>
        <taxon>Gelechioidea</taxon>
        <taxon>Gelechiidae</taxon>
        <taxon>Apatetrinae</taxon>
        <taxon>Pectinophora</taxon>
    </lineage>
</organism>
<evidence type="ECO:0008006" key="4">
    <source>
        <dbReference type="Google" id="ProtNLM"/>
    </source>
</evidence>
<feature type="signal peptide" evidence="1">
    <location>
        <begin position="1"/>
        <end position="20"/>
    </location>
</feature>